<comment type="caution">
    <text evidence="2">The sequence shown here is derived from an EMBL/GenBank/DDBJ whole genome shotgun (WGS) entry which is preliminary data.</text>
</comment>
<name>A0A4Z2F3T8_9TELE</name>
<dbReference type="Proteomes" id="UP000314294">
    <property type="component" value="Unassembled WGS sequence"/>
</dbReference>
<protein>
    <submittedName>
        <fullName evidence="2">Uncharacterized protein</fullName>
    </submittedName>
</protein>
<dbReference type="AlphaFoldDB" id="A0A4Z2F3T8"/>
<feature type="compositionally biased region" description="Basic and acidic residues" evidence="1">
    <location>
        <begin position="1"/>
        <end position="11"/>
    </location>
</feature>
<reference evidence="2 3" key="1">
    <citation type="submission" date="2019-03" db="EMBL/GenBank/DDBJ databases">
        <title>First draft genome of Liparis tanakae, snailfish: a comprehensive survey of snailfish specific genes.</title>
        <authorList>
            <person name="Kim W."/>
            <person name="Song I."/>
            <person name="Jeong J.-H."/>
            <person name="Kim D."/>
            <person name="Kim S."/>
            <person name="Ryu S."/>
            <person name="Song J.Y."/>
            <person name="Lee S.K."/>
        </authorList>
    </citation>
    <scope>NUCLEOTIDE SEQUENCE [LARGE SCALE GENOMIC DNA]</scope>
    <source>
        <tissue evidence="2">Muscle</tissue>
    </source>
</reference>
<proteinExistence type="predicted"/>
<dbReference type="EMBL" id="SRLO01001690">
    <property type="protein sequence ID" value="TNN35896.1"/>
    <property type="molecule type" value="Genomic_DNA"/>
</dbReference>
<feature type="region of interest" description="Disordered" evidence="1">
    <location>
        <begin position="1"/>
        <end position="22"/>
    </location>
</feature>
<accession>A0A4Z2F3T8</accession>
<organism evidence="2 3">
    <name type="scientific">Liparis tanakae</name>
    <name type="common">Tanaka's snailfish</name>
    <dbReference type="NCBI Taxonomy" id="230148"/>
    <lineage>
        <taxon>Eukaryota</taxon>
        <taxon>Metazoa</taxon>
        <taxon>Chordata</taxon>
        <taxon>Craniata</taxon>
        <taxon>Vertebrata</taxon>
        <taxon>Euteleostomi</taxon>
        <taxon>Actinopterygii</taxon>
        <taxon>Neopterygii</taxon>
        <taxon>Teleostei</taxon>
        <taxon>Neoteleostei</taxon>
        <taxon>Acanthomorphata</taxon>
        <taxon>Eupercaria</taxon>
        <taxon>Perciformes</taxon>
        <taxon>Cottioidei</taxon>
        <taxon>Cottales</taxon>
        <taxon>Liparidae</taxon>
        <taxon>Liparis</taxon>
    </lineage>
</organism>
<gene>
    <name evidence="2" type="ORF">EYF80_053941</name>
</gene>
<evidence type="ECO:0000313" key="3">
    <source>
        <dbReference type="Proteomes" id="UP000314294"/>
    </source>
</evidence>
<evidence type="ECO:0000256" key="1">
    <source>
        <dbReference type="SAM" id="MobiDB-lite"/>
    </source>
</evidence>
<keyword evidence="3" id="KW-1185">Reference proteome</keyword>
<evidence type="ECO:0000313" key="2">
    <source>
        <dbReference type="EMBL" id="TNN35896.1"/>
    </source>
</evidence>
<sequence length="166" mass="18814">MKRGGDEEGRSGHMTRLPRTKPTVSPWRMTVASLLLIRSEPLIKRARWRGVILLIQVTTREQRRTQVWEMFRDSEKKIKDVKRKRLGLAPRPQSVPEGRVSRVATRHQTPGTLANSTWSARICQTGEMSPLEGLQHRASCSQCACPVCDIRPGLGLGEEVYIVFRG</sequence>